<dbReference type="AlphaFoldDB" id="A0AAU7XFH8"/>
<dbReference type="InterPro" id="IPR001663">
    <property type="entry name" value="Rng_hydr_dOase-A"/>
</dbReference>
<comment type="cofactor">
    <cofactor evidence="1">
        <name>Fe cation</name>
        <dbReference type="ChEBI" id="CHEBI:24875"/>
    </cofactor>
</comment>
<dbReference type="GO" id="GO:0005506">
    <property type="term" value="F:iron ion binding"/>
    <property type="evidence" value="ECO:0007669"/>
    <property type="project" value="InterPro"/>
</dbReference>
<dbReference type="PROSITE" id="PS51296">
    <property type="entry name" value="RIESKE"/>
    <property type="match status" value="1"/>
</dbReference>
<accession>A0AAU7XFH8</accession>
<dbReference type="EMBL" id="CP158568">
    <property type="protein sequence ID" value="XBY46526.1"/>
    <property type="molecule type" value="Genomic_DNA"/>
</dbReference>
<dbReference type="RefSeq" id="WP_407051620.1">
    <property type="nucleotide sequence ID" value="NZ_CP158568.1"/>
</dbReference>
<dbReference type="InterPro" id="IPR015879">
    <property type="entry name" value="Ring_hydroxy_dOase_asu_C_dom"/>
</dbReference>
<evidence type="ECO:0000256" key="1">
    <source>
        <dbReference type="ARBA" id="ARBA00001962"/>
    </source>
</evidence>
<dbReference type="CDD" id="cd03469">
    <property type="entry name" value="Rieske_RO_Alpha_N"/>
    <property type="match status" value="1"/>
</dbReference>
<proteinExistence type="predicted"/>
<dbReference type="Pfam" id="PF00848">
    <property type="entry name" value="Ring_hydroxyl_A"/>
    <property type="match status" value="1"/>
</dbReference>
<protein>
    <submittedName>
        <fullName evidence="8">Aromatic ring-hydroxylating dioxygenase subunit alpha</fullName>
    </submittedName>
</protein>
<name>A0AAU7XFH8_9HYPH</name>
<sequence>MLTRAPLDVASLIAARRPGYTLAAPFYRSKEIFDLDLDVIFARHWIFVGVEPDVPEPGDVMKIDIGLNSILIVRDDDNEVRAFHNVCRHRGARIVTEEHSTVGKLVCPYHQWTYELTGDLVHATHMGDDFDAKCHGLKPVHLRSVSGLLYVCLAAEPPADFDSFAAEMEPRLAPFDLRNAKVVKELDLIEEGNWKLTMENNRECYHCAGNHPELGLSFNKYAVGFVPDADDLEGQAEAAAYAADVERQVQAWEANGFISRPFEELTGRPTGFRTERIVLGGEGESQTMDTKIACKKLMGAITERKLGGLHLWTQPNMWAHFMSDHAVTFTALPLDAEHTLVKTRWLVHKDAVEGVDYDVDHLASVWIATNDQDASLVKLAQCGTRSQAYEPGPYSPLTEGLVDAFATWYVERLSAHMGK</sequence>
<dbReference type="GO" id="GO:0051213">
    <property type="term" value="F:dioxygenase activity"/>
    <property type="evidence" value="ECO:0007669"/>
    <property type="project" value="UniProtKB-KW"/>
</dbReference>
<feature type="domain" description="Rieske" evidence="7">
    <location>
        <begin position="45"/>
        <end position="151"/>
    </location>
</feature>
<keyword evidence="2" id="KW-0001">2Fe-2S</keyword>
<dbReference type="PANTHER" id="PTHR43756">
    <property type="entry name" value="CHOLINE MONOOXYGENASE, CHLOROPLASTIC"/>
    <property type="match status" value="1"/>
</dbReference>
<keyword evidence="8" id="KW-0223">Dioxygenase</keyword>
<evidence type="ECO:0000256" key="6">
    <source>
        <dbReference type="ARBA" id="ARBA00023014"/>
    </source>
</evidence>
<dbReference type="Gene3D" id="2.102.10.10">
    <property type="entry name" value="Rieske [2Fe-2S] iron-sulphur domain"/>
    <property type="match status" value="1"/>
</dbReference>
<evidence type="ECO:0000256" key="5">
    <source>
        <dbReference type="ARBA" id="ARBA00023004"/>
    </source>
</evidence>
<reference evidence="8" key="1">
    <citation type="submission" date="2024-06" db="EMBL/GenBank/DDBJ databases">
        <title>Methylostella associata gen. nov., sp. nov., a novel Ancalomicrobiaceae-affiliated facultatively methylotrophic bacteria that feed on methanotrophs of the genus Methylococcus.</title>
        <authorList>
            <person name="Saltykova V."/>
            <person name="Danilova O.V."/>
            <person name="Oshkin I.Y."/>
            <person name="Belova S.E."/>
            <person name="Pimenov N.V."/>
            <person name="Dedysh S.N."/>
        </authorList>
    </citation>
    <scope>NUCLEOTIDE SEQUENCE</scope>
    <source>
        <strain evidence="8">S20</strain>
    </source>
</reference>
<dbReference type="Gene3D" id="3.90.380.10">
    <property type="entry name" value="Naphthalene 1,2-dioxygenase Alpha Subunit, Chain A, domain 1"/>
    <property type="match status" value="1"/>
</dbReference>
<evidence type="ECO:0000259" key="7">
    <source>
        <dbReference type="PROSITE" id="PS51296"/>
    </source>
</evidence>
<dbReference type="InterPro" id="IPR036922">
    <property type="entry name" value="Rieske_2Fe-2S_sf"/>
</dbReference>
<organism evidence="8">
    <name type="scientific">Methyloraptor flagellatus</name>
    <dbReference type="NCBI Taxonomy" id="3162530"/>
    <lineage>
        <taxon>Bacteria</taxon>
        <taxon>Pseudomonadati</taxon>
        <taxon>Pseudomonadota</taxon>
        <taxon>Alphaproteobacteria</taxon>
        <taxon>Hyphomicrobiales</taxon>
        <taxon>Ancalomicrobiaceae</taxon>
        <taxon>Methyloraptor</taxon>
    </lineage>
</organism>
<dbReference type="Pfam" id="PF00355">
    <property type="entry name" value="Rieske"/>
    <property type="match status" value="1"/>
</dbReference>
<dbReference type="KEGG" id="mflg:ABS361_10130"/>
<evidence type="ECO:0000256" key="2">
    <source>
        <dbReference type="ARBA" id="ARBA00022714"/>
    </source>
</evidence>
<dbReference type="PRINTS" id="PR00090">
    <property type="entry name" value="RNGDIOXGNASE"/>
</dbReference>
<evidence type="ECO:0000256" key="3">
    <source>
        <dbReference type="ARBA" id="ARBA00022723"/>
    </source>
</evidence>
<dbReference type="SUPFAM" id="SSF55961">
    <property type="entry name" value="Bet v1-like"/>
    <property type="match status" value="1"/>
</dbReference>
<dbReference type="PANTHER" id="PTHR43756:SF5">
    <property type="entry name" value="CHOLINE MONOOXYGENASE, CHLOROPLASTIC"/>
    <property type="match status" value="1"/>
</dbReference>
<evidence type="ECO:0000256" key="4">
    <source>
        <dbReference type="ARBA" id="ARBA00023002"/>
    </source>
</evidence>
<keyword evidence="3" id="KW-0479">Metal-binding</keyword>
<keyword evidence="5" id="KW-0408">Iron</keyword>
<dbReference type="CDD" id="cd08884">
    <property type="entry name" value="RHO_alpha_C_GbcA-like"/>
    <property type="match status" value="1"/>
</dbReference>
<keyword evidence="4" id="KW-0560">Oxidoreductase</keyword>
<evidence type="ECO:0000313" key="8">
    <source>
        <dbReference type="EMBL" id="XBY46526.1"/>
    </source>
</evidence>
<dbReference type="SUPFAM" id="SSF50022">
    <property type="entry name" value="ISP domain"/>
    <property type="match status" value="1"/>
</dbReference>
<gene>
    <name evidence="8" type="ORF">ABS361_10130</name>
</gene>
<dbReference type="InterPro" id="IPR017941">
    <property type="entry name" value="Rieske_2Fe-2S"/>
</dbReference>
<keyword evidence="6" id="KW-0411">Iron-sulfur</keyword>
<dbReference type="GO" id="GO:0051537">
    <property type="term" value="F:2 iron, 2 sulfur cluster binding"/>
    <property type="evidence" value="ECO:0007669"/>
    <property type="project" value="UniProtKB-KW"/>
</dbReference>